<dbReference type="GO" id="GO:0006260">
    <property type="term" value="P:DNA replication"/>
    <property type="evidence" value="ECO:0007669"/>
    <property type="project" value="InterPro"/>
</dbReference>
<dbReference type="GeneID" id="33571941"/>
<dbReference type="InterPro" id="IPR007218">
    <property type="entry name" value="DNA_pol_delta_4"/>
</dbReference>
<dbReference type="GO" id="GO:0000731">
    <property type="term" value="P:DNA synthesis involved in DNA repair"/>
    <property type="evidence" value="ECO:0007669"/>
    <property type="project" value="InterPro"/>
</dbReference>
<evidence type="ECO:0000313" key="2">
    <source>
        <dbReference type="EMBL" id="ORZ16027.1"/>
    </source>
</evidence>
<keyword evidence="3" id="KW-1185">Reference proteome</keyword>
<feature type="region of interest" description="Disordered" evidence="1">
    <location>
        <begin position="17"/>
        <end position="94"/>
    </location>
</feature>
<proteinExistence type="predicted"/>
<dbReference type="OrthoDB" id="337486at2759"/>
<dbReference type="Pfam" id="PF04081">
    <property type="entry name" value="DNA_pol_delta_4"/>
    <property type="match status" value="1"/>
</dbReference>
<gene>
    <name evidence="2" type="ORF">BCR41DRAFT_422054</name>
</gene>
<dbReference type="InParanoid" id="A0A1Y2GMT9"/>
<protein>
    <submittedName>
        <fullName evidence="2">Uncharacterized protein</fullName>
    </submittedName>
</protein>
<dbReference type="Proteomes" id="UP000193648">
    <property type="component" value="Unassembled WGS sequence"/>
</dbReference>
<organism evidence="2 3">
    <name type="scientific">Lobosporangium transversale</name>
    <dbReference type="NCBI Taxonomy" id="64571"/>
    <lineage>
        <taxon>Eukaryota</taxon>
        <taxon>Fungi</taxon>
        <taxon>Fungi incertae sedis</taxon>
        <taxon>Mucoromycota</taxon>
        <taxon>Mortierellomycotina</taxon>
        <taxon>Mortierellomycetes</taxon>
        <taxon>Mortierellales</taxon>
        <taxon>Mortierellaceae</taxon>
        <taxon>Lobosporangium</taxon>
    </lineage>
</organism>
<feature type="compositionally biased region" description="Acidic residues" evidence="1">
    <location>
        <begin position="63"/>
        <end position="73"/>
    </location>
</feature>
<comment type="caution">
    <text evidence="2">The sequence shown here is derived from an EMBL/GenBank/DDBJ whole genome shotgun (WGS) entry which is preliminary data.</text>
</comment>
<dbReference type="RefSeq" id="XP_021881374.1">
    <property type="nucleotide sequence ID" value="XM_022030098.1"/>
</dbReference>
<evidence type="ECO:0000256" key="1">
    <source>
        <dbReference type="SAM" id="MobiDB-lite"/>
    </source>
</evidence>
<dbReference type="AlphaFoldDB" id="A0A1Y2GMT9"/>
<reference evidence="2 3" key="1">
    <citation type="submission" date="2016-07" db="EMBL/GenBank/DDBJ databases">
        <title>Pervasive Adenine N6-methylation of Active Genes in Fungi.</title>
        <authorList>
            <consortium name="DOE Joint Genome Institute"/>
            <person name="Mondo S.J."/>
            <person name="Dannebaum R.O."/>
            <person name="Kuo R.C."/>
            <person name="Labutti K."/>
            <person name="Haridas S."/>
            <person name="Kuo A."/>
            <person name="Salamov A."/>
            <person name="Ahrendt S.R."/>
            <person name="Lipzen A."/>
            <person name="Sullivan W."/>
            <person name="Andreopoulos W.B."/>
            <person name="Clum A."/>
            <person name="Lindquist E."/>
            <person name="Daum C."/>
            <person name="Ramamoorthy G.K."/>
            <person name="Gryganskyi A."/>
            <person name="Culley D."/>
            <person name="Magnuson J.K."/>
            <person name="James T.Y."/>
            <person name="O'Malley M.A."/>
            <person name="Stajich J.E."/>
            <person name="Spatafora J.W."/>
            <person name="Visel A."/>
            <person name="Grigoriev I.V."/>
        </authorList>
    </citation>
    <scope>NUCLEOTIDE SEQUENCE [LARGE SCALE GENOMIC DNA]</scope>
    <source>
        <strain evidence="2 3">NRRL 3116</strain>
    </source>
</reference>
<feature type="compositionally biased region" description="Low complexity" evidence="1">
    <location>
        <begin position="30"/>
        <end position="39"/>
    </location>
</feature>
<evidence type="ECO:0000313" key="3">
    <source>
        <dbReference type="Proteomes" id="UP000193648"/>
    </source>
</evidence>
<name>A0A1Y2GMT9_9FUNG</name>
<accession>A0A1Y2GMT9</accession>
<dbReference type="EMBL" id="MCFF01000018">
    <property type="protein sequence ID" value="ORZ16027.1"/>
    <property type="molecule type" value="Genomic_DNA"/>
</dbReference>
<feature type="compositionally biased region" description="Basic and acidic residues" evidence="1">
    <location>
        <begin position="53"/>
        <end position="62"/>
    </location>
</feature>
<sequence>MTKRAVTLDSSANFFQRGKKPTTAQRAVAAKKTTASTTALQLERETVPTSGKAPKELTKQEEDGYSDELDYSAEESVSDHCDQEDHGEDGYGDAHAQDKNSIILGISEPKNVDVNAIASVEDIKNSRVIAKRSVKTASKESACVVPYVGDIHSGFSLLLFLEPLVHQADISEEEKKLRQFDLTSKYGPCTELTRTLQPPQAIKDMTIAHIYLNIPVYEGRV</sequence>